<dbReference type="FunFam" id="2.40.30.10:FF:000016">
    <property type="entry name" value="GTP-binding protein TypA"/>
    <property type="match status" value="1"/>
</dbReference>
<evidence type="ECO:0000256" key="3">
    <source>
        <dbReference type="ARBA" id="ARBA00048548"/>
    </source>
</evidence>
<protein>
    <recommendedName>
        <fullName evidence="4">Large ribosomal subunit assembly factor BipA</fullName>
        <ecNumber evidence="4">3.6.5.-</ecNumber>
    </recommendedName>
    <alternativeName>
        <fullName evidence="4">GTP-binding protein BipA</fullName>
    </alternativeName>
</protein>
<evidence type="ECO:0000256" key="1">
    <source>
        <dbReference type="ARBA" id="ARBA00022741"/>
    </source>
</evidence>
<dbReference type="InterPro" id="IPR005225">
    <property type="entry name" value="Small_GTP-bd"/>
</dbReference>
<dbReference type="Gene3D" id="3.30.70.870">
    <property type="entry name" value="Elongation Factor G (Translational Gtpase), domain 3"/>
    <property type="match status" value="1"/>
</dbReference>
<dbReference type="CDD" id="cd16263">
    <property type="entry name" value="BipA_III"/>
    <property type="match status" value="1"/>
</dbReference>
<dbReference type="InterPro" id="IPR048876">
    <property type="entry name" value="BipA_C"/>
</dbReference>
<dbReference type="Gene3D" id="2.40.30.10">
    <property type="entry name" value="Translation factors"/>
    <property type="match status" value="1"/>
</dbReference>
<dbReference type="NCBIfam" id="TIGR00231">
    <property type="entry name" value="small_GTP"/>
    <property type="match status" value="1"/>
</dbReference>
<dbReference type="InterPro" id="IPR004161">
    <property type="entry name" value="EFTu-like_2"/>
</dbReference>
<dbReference type="EMBL" id="ACEO02000008">
    <property type="protein sequence ID" value="EFC51739.1"/>
    <property type="molecule type" value="Genomic_DNA"/>
</dbReference>
<dbReference type="InterPro" id="IPR035647">
    <property type="entry name" value="EFG_III/V"/>
</dbReference>
<dbReference type="Pfam" id="PF03144">
    <property type="entry name" value="GTP_EFTU_D2"/>
    <property type="match status" value="1"/>
</dbReference>
<dbReference type="GO" id="GO:1990904">
    <property type="term" value="C:ribonucleoprotein complex"/>
    <property type="evidence" value="ECO:0007669"/>
    <property type="project" value="TreeGrafter"/>
</dbReference>
<dbReference type="InterPro" id="IPR035651">
    <property type="entry name" value="BipA_V"/>
</dbReference>
<accession>A0A9W5MZ16</accession>
<dbReference type="GO" id="GO:0010467">
    <property type="term" value="P:gene expression"/>
    <property type="evidence" value="ECO:0007669"/>
    <property type="project" value="UniProtKB-ARBA"/>
</dbReference>
<dbReference type="Pfam" id="PF21018">
    <property type="entry name" value="BipA_C"/>
    <property type="match status" value="1"/>
</dbReference>
<comment type="caution">
    <text evidence="6">The sequence shown here is derived from an EMBL/GenBank/DDBJ whole genome shotgun (WGS) entry which is preliminary data.</text>
</comment>
<keyword evidence="4" id="KW-0690">Ribosome biogenesis</keyword>
<dbReference type="PANTHER" id="PTHR42908:SF8">
    <property type="entry name" value="TR-TYPE G DOMAIN-CONTAINING PROTEIN"/>
    <property type="match status" value="1"/>
</dbReference>
<dbReference type="InterPro" id="IPR027417">
    <property type="entry name" value="P-loop_NTPase"/>
</dbReference>
<dbReference type="Pfam" id="PF00679">
    <property type="entry name" value="EFG_C"/>
    <property type="match status" value="1"/>
</dbReference>
<dbReference type="InterPro" id="IPR009000">
    <property type="entry name" value="Transl_B-barrel_sf"/>
</dbReference>
<dbReference type="InterPro" id="IPR047041">
    <property type="entry name" value="BipA_GTP-bd_dom"/>
</dbReference>
<keyword evidence="4" id="KW-0694">RNA-binding</keyword>
<dbReference type="InterPro" id="IPR047042">
    <property type="entry name" value="BipA_II"/>
</dbReference>
<dbReference type="RefSeq" id="WP_004520303.1">
    <property type="nucleotide sequence ID" value="NZ_ACEO02000008.1"/>
</dbReference>
<dbReference type="SUPFAM" id="SSF52540">
    <property type="entry name" value="P-loop containing nucleoside triphosphate hydrolases"/>
    <property type="match status" value="1"/>
</dbReference>
<dbReference type="EC" id="3.6.5.-" evidence="4"/>
<dbReference type="PANTHER" id="PTHR42908">
    <property type="entry name" value="TRANSLATION ELONGATION FACTOR-RELATED"/>
    <property type="match status" value="1"/>
</dbReference>
<keyword evidence="4" id="KW-0963">Cytoplasm</keyword>
<keyword evidence="4" id="KW-0378">Hydrolase</keyword>
<dbReference type="PROSITE" id="PS00301">
    <property type="entry name" value="G_TR_1"/>
    <property type="match status" value="1"/>
</dbReference>
<dbReference type="Proteomes" id="UP000004621">
    <property type="component" value="Unassembled WGS sequence"/>
</dbReference>
<sequence>MKQIRNIAIIAHVDHGKTTLVDQLLRQSGTFRSNQQVEERVMDSNDLEKERGITILAKNTAIEYEGYHINIVDTPGHADFGGEVERVLGMVDCVVLLVDAQEGPMPQTRFVTKKALALGLKPIVVINKIDKPSARPSWVIDQTFELFDNLGATDEQLDFPIVYASGLSGFAKLDENDESSDMRPLFETILKHTPAPSGSADKTLQLQISQLDYDNYTGRLGIGRILNGRIKPGQVVAVMNHEEQVAQGRINQLLGFQGLERVPLEEAEAGDIVIISGIEDIGIGVTITDKDNPKGLPMLSVDEPTLTMDFMVNTSPLAGTEGKFVTSRQIRDRLQKELLTNVALRVEDTADADVFRVSGRGELHLTILLENMRREGFELAVGKPRVVFREINGQKCEPYENLTVDVPDDNQGAVMEELGRRRGELTNMESDGNGRTRLEYHIPARGLIGFQGEFMTLTRGTGLMSHVFDDYAPVKPDMPGRHNGVLVSQEQGEAVAYALWNLEDRGRMFVSPNDKVYEGMIIGIHSRDNDLVVNPLKGKKLTNVRASGTDEAVRLTTPIKLTLEGAVEFIDDDELVEITPQSIRLRKRYLSELERRRHFKKLD</sequence>
<evidence type="ECO:0000259" key="5">
    <source>
        <dbReference type="PROSITE" id="PS51722"/>
    </source>
</evidence>
<evidence type="ECO:0000313" key="7">
    <source>
        <dbReference type="Proteomes" id="UP000004621"/>
    </source>
</evidence>
<organism evidence="6 7">
    <name type="scientific">Neisseria subflava NJ9703</name>
    <dbReference type="NCBI Taxonomy" id="546268"/>
    <lineage>
        <taxon>Bacteria</taxon>
        <taxon>Pseudomonadati</taxon>
        <taxon>Pseudomonadota</taxon>
        <taxon>Betaproteobacteria</taxon>
        <taxon>Neisseriales</taxon>
        <taxon>Neisseriaceae</taxon>
        <taxon>Neisseria</taxon>
    </lineage>
</organism>
<dbReference type="InterPro" id="IPR000795">
    <property type="entry name" value="T_Tr_GTP-bd_dom"/>
</dbReference>
<evidence type="ECO:0000256" key="4">
    <source>
        <dbReference type="HAMAP-Rule" id="MF_00849"/>
    </source>
</evidence>
<dbReference type="GO" id="GO:0005829">
    <property type="term" value="C:cytosol"/>
    <property type="evidence" value="ECO:0007669"/>
    <property type="project" value="TreeGrafter"/>
</dbReference>
<dbReference type="Gene3D" id="3.30.70.240">
    <property type="match status" value="1"/>
</dbReference>
<dbReference type="Gene3D" id="3.40.50.300">
    <property type="entry name" value="P-loop containing nucleotide triphosphate hydrolases"/>
    <property type="match status" value="1"/>
</dbReference>
<keyword evidence="4" id="KW-0699">rRNA-binding</keyword>
<keyword evidence="1 4" id="KW-0547">Nucleotide-binding</keyword>
<dbReference type="GO" id="GO:0019843">
    <property type="term" value="F:rRNA binding"/>
    <property type="evidence" value="ECO:0007669"/>
    <property type="project" value="UniProtKB-KW"/>
</dbReference>
<dbReference type="GO" id="GO:0043022">
    <property type="term" value="F:ribosome binding"/>
    <property type="evidence" value="ECO:0007669"/>
    <property type="project" value="UniProtKB-UniRule"/>
</dbReference>
<comment type="subunit">
    <text evidence="4">Monomer.</text>
</comment>
<dbReference type="GO" id="GO:0000027">
    <property type="term" value="P:ribosomal large subunit assembly"/>
    <property type="evidence" value="ECO:0007669"/>
    <property type="project" value="UniProtKB-UniRule"/>
</dbReference>
<dbReference type="InterPro" id="IPR042116">
    <property type="entry name" value="TypA/BipA_C"/>
</dbReference>
<dbReference type="InterPro" id="IPR031157">
    <property type="entry name" value="G_TR_CS"/>
</dbReference>
<dbReference type="NCBIfam" id="TIGR01394">
    <property type="entry name" value="TypA_BipA"/>
    <property type="match status" value="1"/>
</dbReference>
<feature type="domain" description="Tr-type G" evidence="5">
    <location>
        <begin position="2"/>
        <end position="197"/>
    </location>
</feature>
<dbReference type="AlphaFoldDB" id="A0A9W5MZ16"/>
<dbReference type="CDD" id="cd03691">
    <property type="entry name" value="BipA_TypA_II"/>
    <property type="match status" value="1"/>
</dbReference>
<dbReference type="SMART" id="SM00838">
    <property type="entry name" value="EFG_C"/>
    <property type="match status" value="1"/>
</dbReference>
<feature type="binding site" evidence="4">
    <location>
        <begin position="127"/>
        <end position="130"/>
    </location>
    <ligand>
        <name>GTP</name>
        <dbReference type="ChEBI" id="CHEBI:37565"/>
    </ligand>
</feature>
<comment type="catalytic activity">
    <reaction evidence="3 4">
        <text>GTP + H2O = GDP + phosphate + H(+)</text>
        <dbReference type="Rhea" id="RHEA:19669"/>
        <dbReference type="ChEBI" id="CHEBI:15377"/>
        <dbReference type="ChEBI" id="CHEBI:15378"/>
        <dbReference type="ChEBI" id="CHEBI:37565"/>
        <dbReference type="ChEBI" id="CHEBI:43474"/>
        <dbReference type="ChEBI" id="CHEBI:58189"/>
    </reaction>
</comment>
<feature type="binding site" evidence="4">
    <location>
        <begin position="14"/>
        <end position="19"/>
    </location>
    <ligand>
        <name>GTP</name>
        <dbReference type="ChEBI" id="CHEBI:37565"/>
    </ligand>
</feature>
<dbReference type="Gene3D" id="2.40.50.250">
    <property type="entry name" value="bipa protein"/>
    <property type="match status" value="1"/>
</dbReference>
<dbReference type="GO" id="GO:0097216">
    <property type="term" value="F:guanosine tetraphosphate binding"/>
    <property type="evidence" value="ECO:0007669"/>
    <property type="project" value="UniProtKB-ARBA"/>
</dbReference>
<name>A0A9W5MZ16_NEISU</name>
<dbReference type="GO" id="GO:0005525">
    <property type="term" value="F:GTP binding"/>
    <property type="evidence" value="ECO:0007669"/>
    <property type="project" value="UniProtKB-UniRule"/>
</dbReference>
<comment type="function">
    <text evidence="4">A 50S ribosomal subunit assembly protein with GTPase activity, required for 50S subunit assembly at low temperatures, may also play a role in translation. Binds GTP and analogs. Binds the 70S ribosome between the 30S and 50S subunits, in a similar position as ribosome-bound EF-G; it contacts a number of ribosomal proteins, both rRNAs and the A-site tRNA.</text>
</comment>
<dbReference type="FunFam" id="3.30.70.870:FF:000003">
    <property type="entry name" value="GTP-binding protein TypA"/>
    <property type="match status" value="1"/>
</dbReference>
<comment type="subcellular location">
    <subcellularLocation>
        <location evidence="4">Cytoplasm</location>
    </subcellularLocation>
    <text evidence="4">Binds to ribosomes.</text>
</comment>
<gene>
    <name evidence="6" type="primary">typA</name>
    <name evidence="4" type="synonym">bipA</name>
    <name evidence="6" type="ORF">NEISUBOT_04730</name>
</gene>
<dbReference type="GO" id="GO:0003924">
    <property type="term" value="F:GTPase activity"/>
    <property type="evidence" value="ECO:0007669"/>
    <property type="project" value="UniProtKB-UniRule"/>
</dbReference>
<keyword evidence="4" id="KW-0820">tRNA-binding</keyword>
<dbReference type="SUPFAM" id="SSF50447">
    <property type="entry name" value="Translation proteins"/>
    <property type="match status" value="1"/>
</dbReference>
<dbReference type="PRINTS" id="PR00315">
    <property type="entry name" value="ELONGATNFCT"/>
</dbReference>
<evidence type="ECO:0000313" key="6">
    <source>
        <dbReference type="EMBL" id="EFC51739.1"/>
    </source>
</evidence>
<dbReference type="InterPro" id="IPR047043">
    <property type="entry name" value="BipA_III"/>
</dbReference>
<proteinExistence type="inferred from homology"/>
<dbReference type="FunFam" id="2.40.50.250:FF:000001">
    <property type="entry name" value="GTP-binding protein TypA"/>
    <property type="match status" value="1"/>
</dbReference>
<evidence type="ECO:0000256" key="2">
    <source>
        <dbReference type="ARBA" id="ARBA00023134"/>
    </source>
</evidence>
<keyword evidence="2 4" id="KW-0342">GTP-binding</keyword>
<dbReference type="SUPFAM" id="SSF54980">
    <property type="entry name" value="EF-G C-terminal domain-like"/>
    <property type="match status" value="2"/>
</dbReference>
<dbReference type="Pfam" id="PF00009">
    <property type="entry name" value="GTP_EFTU"/>
    <property type="match status" value="1"/>
</dbReference>
<dbReference type="FunFam" id="3.30.70.240:FF:000002">
    <property type="entry name" value="GTP-binding protein TypA"/>
    <property type="match status" value="1"/>
</dbReference>
<dbReference type="HAMAP" id="MF_00849">
    <property type="entry name" value="BipA"/>
    <property type="match status" value="1"/>
</dbReference>
<dbReference type="CDD" id="cd03710">
    <property type="entry name" value="BipA_TypA_C"/>
    <property type="match status" value="1"/>
</dbReference>
<comment type="similarity">
    <text evidence="4">Belongs to the TRAFAC class translation factor GTPase superfamily. Classic translation factor GTPase family. BipA subfamily.</text>
</comment>
<dbReference type="InterPro" id="IPR000640">
    <property type="entry name" value="EFG_V-like"/>
</dbReference>
<reference evidence="6 7" key="1">
    <citation type="submission" date="2010-01" db="EMBL/GenBank/DDBJ databases">
        <authorList>
            <person name="Weinstock G."/>
            <person name="Sodergren E."/>
            <person name="Clifton S."/>
            <person name="Fulton L."/>
            <person name="Fulton B."/>
            <person name="Courtney L."/>
            <person name="Fronick C."/>
            <person name="Harrison M."/>
            <person name="Strong C."/>
            <person name="Farmer C."/>
            <person name="Delahaunty K."/>
            <person name="Markovic C."/>
            <person name="Hall O."/>
            <person name="Minx P."/>
            <person name="Tomlinson C."/>
            <person name="Mitreva M."/>
            <person name="Nelson J."/>
            <person name="Hou S."/>
            <person name="Wollam A."/>
            <person name="Pepin K.H."/>
            <person name="Johnson M."/>
            <person name="Bhonagiri V."/>
            <person name="Nash W.E."/>
            <person name="Warren W."/>
            <person name="Chinwalla A."/>
            <person name="Mardis E.R."/>
            <person name="Wilson R.K."/>
        </authorList>
    </citation>
    <scope>NUCLEOTIDE SEQUENCE [LARGE SCALE GENOMIC DNA]</scope>
    <source>
        <strain evidence="6 7">NJ9703</strain>
    </source>
</reference>
<dbReference type="CDD" id="cd01891">
    <property type="entry name" value="TypA_BipA"/>
    <property type="match status" value="1"/>
</dbReference>
<dbReference type="GO" id="GO:0009409">
    <property type="term" value="P:response to cold"/>
    <property type="evidence" value="ECO:0007669"/>
    <property type="project" value="UniProtKB-ARBA"/>
</dbReference>
<dbReference type="InterPro" id="IPR006298">
    <property type="entry name" value="BipA"/>
</dbReference>
<dbReference type="PROSITE" id="PS51722">
    <property type="entry name" value="G_TR_2"/>
    <property type="match status" value="1"/>
</dbReference>
<dbReference type="GO" id="GO:0000049">
    <property type="term" value="F:tRNA binding"/>
    <property type="evidence" value="ECO:0007669"/>
    <property type="project" value="UniProtKB-KW"/>
</dbReference>
<dbReference type="FunFam" id="3.40.50.300:FF:000055">
    <property type="entry name" value="GTP-binding protein TypA"/>
    <property type="match status" value="1"/>
</dbReference>